<sequence length="109" mass="12597">MRKTVLKLNKPKTVKLETRVMKLVIQVVKITKTVLKMKKIETGKVIKTVLKMNKPKTVNLETVTKLVMEVSVVKLVKTVILLEKNVRTRTECQLKKEAMNIVRKLIVKM</sequence>
<protein>
    <submittedName>
        <fullName evidence="1">Uncharacterized protein</fullName>
    </submittedName>
</protein>
<accession>A0A8D8YP56</accession>
<proteinExistence type="predicted"/>
<dbReference type="AlphaFoldDB" id="A0A8D8YP56"/>
<organism evidence="1">
    <name type="scientific">Cacopsylla melanoneura</name>
    <dbReference type="NCBI Taxonomy" id="428564"/>
    <lineage>
        <taxon>Eukaryota</taxon>
        <taxon>Metazoa</taxon>
        <taxon>Ecdysozoa</taxon>
        <taxon>Arthropoda</taxon>
        <taxon>Hexapoda</taxon>
        <taxon>Insecta</taxon>
        <taxon>Pterygota</taxon>
        <taxon>Neoptera</taxon>
        <taxon>Paraneoptera</taxon>
        <taxon>Hemiptera</taxon>
        <taxon>Sternorrhyncha</taxon>
        <taxon>Psylloidea</taxon>
        <taxon>Psyllidae</taxon>
        <taxon>Psyllinae</taxon>
        <taxon>Cacopsylla</taxon>
    </lineage>
</organism>
<dbReference type="EMBL" id="HBUF01385409">
    <property type="protein sequence ID" value="CAG6731986.1"/>
    <property type="molecule type" value="Transcribed_RNA"/>
</dbReference>
<name>A0A8D8YP56_9HEMI</name>
<reference evidence="1" key="1">
    <citation type="submission" date="2021-05" db="EMBL/GenBank/DDBJ databases">
        <authorList>
            <person name="Alioto T."/>
            <person name="Alioto T."/>
            <person name="Gomez Garrido J."/>
        </authorList>
    </citation>
    <scope>NUCLEOTIDE SEQUENCE</scope>
</reference>
<evidence type="ECO:0000313" key="1">
    <source>
        <dbReference type="EMBL" id="CAG6731986.1"/>
    </source>
</evidence>